<evidence type="ECO:0000313" key="2">
    <source>
        <dbReference type="EMBL" id="SEP85515.1"/>
    </source>
</evidence>
<protein>
    <submittedName>
        <fullName evidence="2">Uncharacterized protein</fullName>
    </submittedName>
</protein>
<keyword evidence="1" id="KW-0472">Membrane</keyword>
<dbReference type="AlphaFoldDB" id="A0A1H9B9L9"/>
<feature type="transmembrane region" description="Helical" evidence="1">
    <location>
        <begin position="35"/>
        <end position="56"/>
    </location>
</feature>
<evidence type="ECO:0000256" key="1">
    <source>
        <dbReference type="SAM" id="Phobius"/>
    </source>
</evidence>
<name>A0A1H9B9L9_9BACI</name>
<sequence length="62" mass="6967">MKNNKGIIIASIILLYCVLDVIYTCVLYGKINWSILFLATCMIGLIEVAIANNKLLKQNINH</sequence>
<reference evidence="2 3" key="1">
    <citation type="submission" date="2016-10" db="EMBL/GenBank/DDBJ databases">
        <authorList>
            <person name="Varghese N."/>
            <person name="Submissions S."/>
        </authorList>
    </citation>
    <scope>NUCLEOTIDE SEQUENCE [LARGE SCALE GENOMIC DNA]</scope>
    <source>
        <strain evidence="2 3">TC-13</strain>
    </source>
</reference>
<dbReference type="EMBL" id="FOEL01000002">
    <property type="protein sequence ID" value="SEP85515.1"/>
    <property type="molecule type" value="Genomic_DNA"/>
</dbReference>
<gene>
    <name evidence="2" type="ORF">SAMN02787113_00734</name>
</gene>
<keyword evidence="1" id="KW-0812">Transmembrane</keyword>
<comment type="caution">
    <text evidence="2">The sequence shown here is derived from an EMBL/GenBank/DDBJ whole genome shotgun (WGS) entry which is preliminary data.</text>
</comment>
<proteinExistence type="predicted"/>
<keyword evidence="1" id="KW-1133">Transmembrane helix</keyword>
<organism evidence="2 3">
    <name type="scientific">Lysinibacillus fusiformis</name>
    <dbReference type="NCBI Taxonomy" id="28031"/>
    <lineage>
        <taxon>Bacteria</taxon>
        <taxon>Bacillati</taxon>
        <taxon>Bacillota</taxon>
        <taxon>Bacilli</taxon>
        <taxon>Bacillales</taxon>
        <taxon>Bacillaceae</taxon>
        <taxon>Lysinibacillus</taxon>
    </lineage>
</organism>
<evidence type="ECO:0000313" key="3">
    <source>
        <dbReference type="Proteomes" id="UP000199410"/>
    </source>
</evidence>
<dbReference type="Proteomes" id="UP000199410">
    <property type="component" value="Unassembled WGS sequence"/>
</dbReference>
<accession>A0A1H9B9L9</accession>
<feature type="transmembrane region" description="Helical" evidence="1">
    <location>
        <begin position="7"/>
        <end position="29"/>
    </location>
</feature>